<dbReference type="EMBL" id="FNID01000004">
    <property type="protein sequence ID" value="SDM72419.1"/>
    <property type="molecule type" value="Genomic_DNA"/>
</dbReference>
<proteinExistence type="predicted"/>
<feature type="transmembrane region" description="Helical" evidence="1">
    <location>
        <begin position="238"/>
        <end position="257"/>
    </location>
</feature>
<feature type="transmembrane region" description="Helical" evidence="1">
    <location>
        <begin position="207"/>
        <end position="226"/>
    </location>
</feature>
<feature type="transmembrane region" description="Helical" evidence="1">
    <location>
        <begin position="83"/>
        <end position="101"/>
    </location>
</feature>
<organism evidence="2 3">
    <name type="scientific">Acetanaerobacterium elongatum</name>
    <dbReference type="NCBI Taxonomy" id="258515"/>
    <lineage>
        <taxon>Bacteria</taxon>
        <taxon>Bacillati</taxon>
        <taxon>Bacillota</taxon>
        <taxon>Clostridia</taxon>
        <taxon>Eubacteriales</taxon>
        <taxon>Oscillospiraceae</taxon>
        <taxon>Acetanaerobacterium</taxon>
    </lineage>
</organism>
<dbReference type="Proteomes" id="UP000199182">
    <property type="component" value="Unassembled WGS sequence"/>
</dbReference>
<evidence type="ECO:0000313" key="2">
    <source>
        <dbReference type="EMBL" id="SDM72419.1"/>
    </source>
</evidence>
<keyword evidence="3" id="KW-1185">Reference proteome</keyword>
<accession>A0A1G9VJS6</accession>
<feature type="transmembrane region" description="Helical" evidence="1">
    <location>
        <begin position="122"/>
        <end position="145"/>
    </location>
</feature>
<dbReference type="STRING" id="258515.SAMN05192585_10427"/>
<dbReference type="InterPro" id="IPR007563">
    <property type="entry name" value="DUF554"/>
</dbReference>
<dbReference type="AlphaFoldDB" id="A0A1G9VJS6"/>
<sequence>MLFSYNQTLHRKDKIYYMIGTLINAGAIIAGSLVGLLLKKGIPQRISDSVQVALGLAVVVVGISGVLQAMVTVGTDGKISTEGTMLLILSLAIGTVIGEALKLEERLTEAGLKLEKRIGGEGFSKGLIAATMLYCVGAMAIVGSLNDGLLGDRTVLLIKSALDGISAVVLTATLGIGVLFSFIPVLLYQGAISIGAGALTGFFTSEVINSVCLVGFALVLCIGINLMKIGKIKTVSMLPSLLVPVVYNLLMMLKTLWL</sequence>
<keyword evidence="1" id="KW-0472">Membrane</keyword>
<dbReference type="PANTHER" id="PTHR36111">
    <property type="entry name" value="INNER MEMBRANE PROTEIN-RELATED"/>
    <property type="match status" value="1"/>
</dbReference>
<reference evidence="2 3" key="1">
    <citation type="submission" date="2016-10" db="EMBL/GenBank/DDBJ databases">
        <authorList>
            <person name="de Groot N.N."/>
        </authorList>
    </citation>
    <scope>NUCLEOTIDE SEQUENCE [LARGE SCALE GENOMIC DNA]</scope>
    <source>
        <strain evidence="2 3">CGMCC 1.5012</strain>
    </source>
</reference>
<feature type="transmembrane region" description="Helical" evidence="1">
    <location>
        <begin position="165"/>
        <end position="187"/>
    </location>
</feature>
<evidence type="ECO:0008006" key="4">
    <source>
        <dbReference type="Google" id="ProtNLM"/>
    </source>
</evidence>
<evidence type="ECO:0000256" key="1">
    <source>
        <dbReference type="SAM" id="Phobius"/>
    </source>
</evidence>
<dbReference type="PANTHER" id="PTHR36111:SF2">
    <property type="entry name" value="INNER MEMBRANE PROTEIN"/>
    <property type="match status" value="1"/>
</dbReference>
<name>A0A1G9VJS6_9FIRM</name>
<gene>
    <name evidence="2" type="ORF">SAMN05192585_10427</name>
</gene>
<evidence type="ECO:0000313" key="3">
    <source>
        <dbReference type="Proteomes" id="UP000199182"/>
    </source>
</evidence>
<dbReference type="Pfam" id="PF04474">
    <property type="entry name" value="DUF554"/>
    <property type="match status" value="1"/>
</dbReference>
<feature type="transmembrane region" description="Helical" evidence="1">
    <location>
        <begin position="50"/>
        <end position="71"/>
    </location>
</feature>
<protein>
    <recommendedName>
        <fullName evidence="4">Membrane protein YdfK</fullName>
    </recommendedName>
</protein>
<feature type="transmembrane region" description="Helical" evidence="1">
    <location>
        <begin position="15"/>
        <end position="38"/>
    </location>
</feature>
<keyword evidence="1" id="KW-0812">Transmembrane</keyword>
<keyword evidence="1" id="KW-1133">Transmembrane helix</keyword>